<feature type="domain" description="DUF397" evidence="1">
    <location>
        <begin position="6"/>
        <end position="57"/>
    </location>
</feature>
<proteinExistence type="predicted"/>
<dbReference type="Proteomes" id="UP000199165">
    <property type="component" value="Unassembled WGS sequence"/>
</dbReference>
<dbReference type="EMBL" id="FPAT01000011">
    <property type="protein sequence ID" value="SFT86281.1"/>
    <property type="molecule type" value="Genomic_DNA"/>
</dbReference>
<organism evidence="2 3">
    <name type="scientific">Actinopolyspora righensis</name>
    <dbReference type="NCBI Taxonomy" id="995060"/>
    <lineage>
        <taxon>Bacteria</taxon>
        <taxon>Bacillati</taxon>
        <taxon>Actinomycetota</taxon>
        <taxon>Actinomycetes</taxon>
        <taxon>Actinopolysporales</taxon>
        <taxon>Actinopolysporaceae</taxon>
        <taxon>Actinopolyspora</taxon>
        <taxon>Actinopolyspora alba group</taxon>
    </lineage>
</organism>
<gene>
    <name evidence="2" type="ORF">SAMN04487904_11139</name>
</gene>
<accession>A0A1I7BGN7</accession>
<dbReference type="Pfam" id="PF04149">
    <property type="entry name" value="DUF397"/>
    <property type="match status" value="1"/>
</dbReference>
<keyword evidence="3" id="KW-1185">Reference proteome</keyword>
<dbReference type="AlphaFoldDB" id="A0A1I7BGN7"/>
<dbReference type="STRING" id="995060.SAMN04487904_11139"/>
<dbReference type="InterPro" id="IPR007278">
    <property type="entry name" value="DUF397"/>
</dbReference>
<evidence type="ECO:0000313" key="3">
    <source>
        <dbReference type="Proteomes" id="UP000199165"/>
    </source>
</evidence>
<evidence type="ECO:0000259" key="1">
    <source>
        <dbReference type="Pfam" id="PF04149"/>
    </source>
</evidence>
<evidence type="ECO:0000313" key="2">
    <source>
        <dbReference type="EMBL" id="SFT86281.1"/>
    </source>
</evidence>
<dbReference type="RefSeq" id="WP_092979944.1">
    <property type="nucleotide sequence ID" value="NZ_FPAT01000011.1"/>
</dbReference>
<protein>
    <recommendedName>
        <fullName evidence="1">DUF397 domain-containing protein</fullName>
    </recommendedName>
</protein>
<reference evidence="3" key="1">
    <citation type="submission" date="2016-10" db="EMBL/GenBank/DDBJ databases">
        <authorList>
            <person name="Varghese N."/>
            <person name="Submissions S."/>
        </authorList>
    </citation>
    <scope>NUCLEOTIDE SEQUENCE [LARGE SCALE GENOMIC DNA]</scope>
    <source>
        <strain evidence="3">DSM 45501</strain>
    </source>
</reference>
<name>A0A1I7BGN7_9ACTN</name>
<sequence length="60" mass="6865">MIEFTAWRKSSRSSASGNCIEVGFATNLVGVRDTKDRDHGILAFPEAQWQRFIDDVKRSY</sequence>